<keyword evidence="5 9" id="KW-1133">Transmembrane helix</keyword>
<organism evidence="10 11">
    <name type="scientific">Mytilus edulis</name>
    <name type="common">Blue mussel</name>
    <dbReference type="NCBI Taxonomy" id="6550"/>
    <lineage>
        <taxon>Eukaryota</taxon>
        <taxon>Metazoa</taxon>
        <taxon>Spiralia</taxon>
        <taxon>Lophotrochozoa</taxon>
        <taxon>Mollusca</taxon>
        <taxon>Bivalvia</taxon>
        <taxon>Autobranchia</taxon>
        <taxon>Pteriomorphia</taxon>
        <taxon>Mytilida</taxon>
        <taxon>Mytiloidea</taxon>
        <taxon>Mytilidae</taxon>
        <taxon>Mytilinae</taxon>
        <taxon>Mytilus</taxon>
    </lineage>
</organism>
<dbReference type="EMBL" id="CAJPWZ010000843">
    <property type="protein sequence ID" value="CAG2201374.1"/>
    <property type="molecule type" value="Genomic_DNA"/>
</dbReference>
<protein>
    <submittedName>
        <fullName evidence="10">Uncharacterized protein</fullName>
    </submittedName>
</protein>
<dbReference type="InterPro" id="IPR037272">
    <property type="entry name" value="SNS_sf"/>
</dbReference>
<evidence type="ECO:0000256" key="9">
    <source>
        <dbReference type="SAM" id="Phobius"/>
    </source>
</evidence>
<keyword evidence="3" id="KW-0813">Transport</keyword>
<dbReference type="PANTHER" id="PTHR11616:SF321">
    <property type="entry name" value="SODIUM-DEPENDENT NUTRIENT AMINO ACID TRANSPORTER 1-RELATED"/>
    <property type="match status" value="1"/>
</dbReference>
<dbReference type="SUPFAM" id="SSF161070">
    <property type="entry name" value="SNF-like"/>
    <property type="match status" value="1"/>
</dbReference>
<dbReference type="Proteomes" id="UP000683360">
    <property type="component" value="Unassembled WGS sequence"/>
</dbReference>
<evidence type="ECO:0000256" key="5">
    <source>
        <dbReference type="ARBA" id="ARBA00022989"/>
    </source>
</evidence>
<dbReference type="OrthoDB" id="6581954at2759"/>
<accession>A0A8S3R088</accession>
<proteinExistence type="inferred from homology"/>
<evidence type="ECO:0000256" key="1">
    <source>
        <dbReference type="ARBA" id="ARBA00004141"/>
    </source>
</evidence>
<feature type="transmembrane region" description="Helical" evidence="9">
    <location>
        <begin position="55"/>
        <end position="77"/>
    </location>
</feature>
<evidence type="ECO:0000256" key="4">
    <source>
        <dbReference type="ARBA" id="ARBA00022692"/>
    </source>
</evidence>
<keyword evidence="4 9" id="KW-0812">Transmembrane</keyword>
<feature type="transmembrane region" description="Helical" evidence="9">
    <location>
        <begin position="98"/>
        <end position="125"/>
    </location>
</feature>
<feature type="disulfide bond" evidence="8">
    <location>
        <begin position="137"/>
        <end position="146"/>
    </location>
</feature>
<comment type="similarity">
    <text evidence="2">Belongs to the sodium:neurotransmitter symporter (SNF) (TC 2.A.22) family.</text>
</comment>
<dbReference type="PRINTS" id="PR00176">
    <property type="entry name" value="NANEUSMPORT"/>
</dbReference>
<reference evidence="10" key="1">
    <citation type="submission" date="2021-03" db="EMBL/GenBank/DDBJ databases">
        <authorList>
            <person name="Bekaert M."/>
        </authorList>
    </citation>
    <scope>NUCLEOTIDE SEQUENCE</scope>
</reference>
<evidence type="ECO:0000256" key="8">
    <source>
        <dbReference type="PIRSR" id="PIRSR600175-2"/>
    </source>
</evidence>
<dbReference type="PROSITE" id="PS00754">
    <property type="entry name" value="NA_NEUROTRAN_SYMP_2"/>
    <property type="match status" value="1"/>
</dbReference>
<dbReference type="AlphaFoldDB" id="A0A8S3R088"/>
<dbReference type="PANTHER" id="PTHR11616">
    <property type="entry name" value="SODIUM/CHLORIDE DEPENDENT TRANSPORTER"/>
    <property type="match status" value="1"/>
</dbReference>
<gene>
    <name evidence="10" type="ORF">MEDL_16011</name>
</gene>
<evidence type="ECO:0000256" key="2">
    <source>
        <dbReference type="ARBA" id="ARBA00006459"/>
    </source>
</evidence>
<dbReference type="PROSITE" id="PS50267">
    <property type="entry name" value="NA_NEUROTRAN_SYMP_3"/>
    <property type="match status" value="1"/>
</dbReference>
<dbReference type="Pfam" id="PF00209">
    <property type="entry name" value="SNF"/>
    <property type="match status" value="1"/>
</dbReference>
<dbReference type="GO" id="GO:0089718">
    <property type="term" value="P:amino acid import across plasma membrane"/>
    <property type="evidence" value="ECO:0007669"/>
    <property type="project" value="TreeGrafter"/>
</dbReference>
<evidence type="ECO:0000256" key="3">
    <source>
        <dbReference type="ARBA" id="ARBA00022448"/>
    </source>
</evidence>
<comment type="subcellular location">
    <subcellularLocation>
        <location evidence="1">Membrane</location>
        <topology evidence="1">Multi-pass membrane protein</topology>
    </subcellularLocation>
</comment>
<dbReference type="InterPro" id="IPR000175">
    <property type="entry name" value="Na/ntran_symport"/>
</dbReference>
<dbReference type="GO" id="GO:0005886">
    <property type="term" value="C:plasma membrane"/>
    <property type="evidence" value="ECO:0007669"/>
    <property type="project" value="TreeGrafter"/>
</dbReference>
<comment type="caution">
    <text evidence="10">The sequence shown here is derived from an EMBL/GenBank/DDBJ whole genome shotgun (WGS) entry which is preliminary data.</text>
</comment>
<keyword evidence="8" id="KW-1015">Disulfide bond</keyword>
<dbReference type="GO" id="GO:0005283">
    <property type="term" value="F:amino acid:sodium symporter activity"/>
    <property type="evidence" value="ECO:0007669"/>
    <property type="project" value="TreeGrafter"/>
</dbReference>
<name>A0A8S3R088_MYTED</name>
<evidence type="ECO:0000256" key="6">
    <source>
        <dbReference type="ARBA" id="ARBA00023136"/>
    </source>
</evidence>
<evidence type="ECO:0000313" key="10">
    <source>
        <dbReference type="EMBL" id="CAG2201374.1"/>
    </source>
</evidence>
<sequence length="180" mass="20514">MANIKLQMKKEEKHGLDVWTSSYLLLDMLLVLATSGDFHTYVIKMEEVSFSYGSFLIPYITFMILGALPMYLLEYSLGQFSSNGPISVWKICPLMKGIGYAMVIVSAIFCIYFNVMMGYVLYFLYHSLTSVLPWSTCDNEWNTEFCYISQTTNTSTSNISSITGNNTGDLKMSSSEEFWR</sequence>
<keyword evidence="7" id="KW-0325">Glycoprotein</keyword>
<keyword evidence="6 9" id="KW-0472">Membrane</keyword>
<keyword evidence="11" id="KW-1185">Reference proteome</keyword>
<evidence type="ECO:0000313" key="11">
    <source>
        <dbReference type="Proteomes" id="UP000683360"/>
    </source>
</evidence>
<evidence type="ECO:0000256" key="7">
    <source>
        <dbReference type="ARBA" id="ARBA00023180"/>
    </source>
</evidence>